<comment type="caution">
    <text evidence="1">The sequence shown here is derived from an EMBL/GenBank/DDBJ whole genome shotgun (WGS) entry which is preliminary data.</text>
</comment>
<protein>
    <submittedName>
        <fullName evidence="1">Uncharacterized protein</fullName>
    </submittedName>
</protein>
<gene>
    <name evidence="1" type="ORF">P43SY_000337</name>
</gene>
<dbReference type="AlphaFoldDB" id="A0AAD5Q1U2"/>
<sequence>MMAMSAMVIAPWDHPARWRQGSDFADESSQALTHRLRAWLPPPAVAGVGAAVFAVGFTEACLHLEQRPIPLRFALRYALYNVLPSAVWKSISAPYIADLAGVPAARLVVTSAAVGATTESPARRRARVQRLVTLQSLRALRCVIGSYGFVWAAWRWHCSRETGGDARAPRELVLRVASPTSALSAATRRRHGDHVEIVPLERLALDARDREWGRVGLQLNSDGSYRRLVIEAELSPDGAVDATASTIKGSCPAPSLLVGVVPLDAAPPQGALQDVDVCIFALSIVVRFLSEQAAAAAADSVTLLSNGAPPFAQRVGDALRWRHDLVTRLVDATAPPRSAHELPVVIAASVEEANELCARLQQAENAQLKDVVVVVVEAPAAPSRTQASSALGACKAVLSVADATDRVLQQVRARVRAGAAGAEIQREVLGLLGEQRSLLQRPDRFSRWEERI</sequence>
<name>A0AAD5Q1U2_PYTIN</name>
<evidence type="ECO:0000313" key="2">
    <source>
        <dbReference type="Proteomes" id="UP001209570"/>
    </source>
</evidence>
<proteinExistence type="predicted"/>
<dbReference type="Proteomes" id="UP001209570">
    <property type="component" value="Unassembled WGS sequence"/>
</dbReference>
<dbReference type="EMBL" id="JAKCXM010000915">
    <property type="protein sequence ID" value="KAJ0391645.1"/>
    <property type="molecule type" value="Genomic_DNA"/>
</dbReference>
<organism evidence="1 2">
    <name type="scientific">Pythium insidiosum</name>
    <name type="common">Pythiosis disease agent</name>
    <dbReference type="NCBI Taxonomy" id="114742"/>
    <lineage>
        <taxon>Eukaryota</taxon>
        <taxon>Sar</taxon>
        <taxon>Stramenopiles</taxon>
        <taxon>Oomycota</taxon>
        <taxon>Peronosporomycetes</taxon>
        <taxon>Pythiales</taxon>
        <taxon>Pythiaceae</taxon>
        <taxon>Pythium</taxon>
    </lineage>
</organism>
<evidence type="ECO:0000313" key="1">
    <source>
        <dbReference type="EMBL" id="KAJ0391645.1"/>
    </source>
</evidence>
<accession>A0AAD5Q1U2</accession>
<keyword evidence="2" id="KW-1185">Reference proteome</keyword>
<reference evidence="1" key="1">
    <citation type="submission" date="2021-12" db="EMBL/GenBank/DDBJ databases">
        <title>Prjna785345.</title>
        <authorList>
            <person name="Rujirawat T."/>
            <person name="Krajaejun T."/>
        </authorList>
    </citation>
    <scope>NUCLEOTIDE SEQUENCE</scope>
    <source>
        <strain evidence="1">Pi057C3</strain>
    </source>
</reference>